<dbReference type="Pfam" id="PF06180">
    <property type="entry name" value="CbiK"/>
    <property type="match status" value="1"/>
</dbReference>
<reference evidence="3 4" key="1">
    <citation type="journal article" date="2017" name="Int. J. Syst. Evol. Microbiol.">
        <title>Desulfovibrio senegalensis sp. nov., a mesophilic sulfate reducer isolated from marine sediment.</title>
        <authorList>
            <person name="Thioye A."/>
            <person name="Gam Z.B.A."/>
            <person name="Mbengue M."/>
            <person name="Cayol J.L."/>
            <person name="Joseph-Bartoli M."/>
            <person name="Toure-Kane C."/>
            <person name="Labat M."/>
        </authorList>
    </citation>
    <scope>NUCLEOTIDE SEQUENCE [LARGE SCALE GENOMIC DNA]</scope>
    <source>
        <strain evidence="3 4">DSM 101509</strain>
    </source>
</reference>
<gene>
    <name evidence="3" type="ORF">F8A88_07480</name>
</gene>
<evidence type="ECO:0000313" key="4">
    <source>
        <dbReference type="Proteomes" id="UP000438699"/>
    </source>
</evidence>
<dbReference type="GO" id="GO:0016852">
    <property type="term" value="F:sirohydrochlorin cobaltochelatase activity"/>
    <property type="evidence" value="ECO:0007669"/>
    <property type="project" value="InterPro"/>
</dbReference>
<keyword evidence="4" id="KW-1185">Reference proteome</keyword>
<accession>A0A6N6N5W8</accession>
<dbReference type="GO" id="GO:0046872">
    <property type="term" value="F:metal ion binding"/>
    <property type="evidence" value="ECO:0007669"/>
    <property type="project" value="UniProtKB-KW"/>
</dbReference>
<proteinExistence type="predicted"/>
<comment type="caution">
    <text evidence="3">The sequence shown here is derived from an EMBL/GenBank/DDBJ whole genome shotgun (WGS) entry which is preliminary data.</text>
</comment>
<feature type="binding site" evidence="2">
    <location>
        <position position="209"/>
    </location>
    <ligand>
        <name>Co(2+)</name>
        <dbReference type="ChEBI" id="CHEBI:48828"/>
    </ligand>
</feature>
<dbReference type="OrthoDB" id="9770331at2"/>
<evidence type="ECO:0000313" key="3">
    <source>
        <dbReference type="EMBL" id="KAB1442286.1"/>
    </source>
</evidence>
<protein>
    <submittedName>
        <fullName evidence="3">Cobalt chelatase</fullName>
    </submittedName>
</protein>
<dbReference type="AlphaFoldDB" id="A0A6N6N5W8"/>
<keyword evidence="2" id="KW-0479">Metal-binding</keyword>
<dbReference type="GO" id="GO:0019251">
    <property type="term" value="P:anaerobic cobalamin biosynthetic process"/>
    <property type="evidence" value="ECO:0007669"/>
    <property type="project" value="InterPro"/>
</dbReference>
<dbReference type="RefSeq" id="WP_151150507.1">
    <property type="nucleotide sequence ID" value="NZ_WAIE01000002.1"/>
</dbReference>
<dbReference type="SUPFAM" id="SSF53800">
    <property type="entry name" value="Chelatase"/>
    <property type="match status" value="1"/>
</dbReference>
<keyword evidence="2" id="KW-0170">Cobalt</keyword>
<dbReference type="PIRSF" id="PIRSF033579">
    <property type="entry name" value="Anaer_Co_chel"/>
    <property type="match status" value="1"/>
</dbReference>
<evidence type="ECO:0000256" key="2">
    <source>
        <dbReference type="PIRSR" id="PIRSR033579-3"/>
    </source>
</evidence>
<feature type="binding site" evidence="2">
    <location>
        <position position="177"/>
    </location>
    <ligand>
        <name>Co(2+)</name>
        <dbReference type="ChEBI" id="CHEBI:48828"/>
    </ligand>
</feature>
<dbReference type="Gene3D" id="3.40.50.1400">
    <property type="match status" value="2"/>
</dbReference>
<dbReference type="EMBL" id="WAIE01000002">
    <property type="protein sequence ID" value="KAB1442286.1"/>
    <property type="molecule type" value="Genomic_DNA"/>
</dbReference>
<dbReference type="InterPro" id="IPR010388">
    <property type="entry name" value="Anaerobic_Co-chelatase"/>
</dbReference>
<evidence type="ECO:0000256" key="1">
    <source>
        <dbReference type="PIRSR" id="PIRSR033579-1"/>
    </source>
</evidence>
<name>A0A6N6N5W8_9BACT</name>
<sequence>MNNAIILASYGSRHQNSVAALDHMVERVRTAWPGVPVLKAYTSRTIRGRMTRAGEQADSVAEALQRLLQLNVRRVAVQSLHMIPGSEFHDLLPLASKFMLRENGFERVEVGFPLLAGEEDIEQVAGAILSVLPAHRKKREAVLLMGHGTLHPGNVYYEGLHHCIQLRDPDVFVGALEAEPGIEKIRDTLLERGVEKAFLLPFLFGAGHHASKDMVGKADHSWKNVLERAGIACEAVLKGAGEYDVLADIWLAHLDEAMKRLDRR</sequence>
<feature type="binding site" evidence="2">
    <location>
        <position position="147"/>
    </location>
    <ligand>
        <name>Co(2+)</name>
        <dbReference type="ChEBI" id="CHEBI:48828"/>
    </ligand>
</feature>
<feature type="active site" description="Proton acceptor" evidence="1">
    <location>
        <position position="147"/>
    </location>
</feature>
<dbReference type="Proteomes" id="UP000438699">
    <property type="component" value="Unassembled WGS sequence"/>
</dbReference>
<organism evidence="3 4">
    <name type="scientific">Pseudodesulfovibrio senegalensis</name>
    <dbReference type="NCBI Taxonomy" id="1721087"/>
    <lineage>
        <taxon>Bacteria</taxon>
        <taxon>Pseudomonadati</taxon>
        <taxon>Thermodesulfobacteriota</taxon>
        <taxon>Desulfovibrionia</taxon>
        <taxon>Desulfovibrionales</taxon>
        <taxon>Desulfovibrionaceae</taxon>
    </lineage>
</organism>